<accession>A0ABW0IKT2</accession>
<dbReference type="EMBL" id="JBHSMA010000008">
    <property type="protein sequence ID" value="MFC5411757.1"/>
    <property type="molecule type" value="Genomic_DNA"/>
</dbReference>
<gene>
    <name evidence="1" type="ORF">ACFPMF_20715</name>
</gene>
<organism evidence="1 2">
    <name type="scientific">Larkinella bovis</name>
    <dbReference type="NCBI Taxonomy" id="683041"/>
    <lineage>
        <taxon>Bacteria</taxon>
        <taxon>Pseudomonadati</taxon>
        <taxon>Bacteroidota</taxon>
        <taxon>Cytophagia</taxon>
        <taxon>Cytophagales</taxon>
        <taxon>Spirosomataceae</taxon>
        <taxon>Larkinella</taxon>
    </lineage>
</organism>
<sequence length="215" mass="23989">MADTRLNSSRPYRNDALNTLYELLFCDQIGLYKNKMEQPADYPWNILFSERATTTELQGVADDDALETRAKLLACHRLKERGERPARRALHAVIVEVGLEDGLDVLASYHDGTARYINQSEKVLIWETATPDSNALTNNLFSDSIAIVSRIGPWEGARRPHPAEGTVRISFLVSDGLYFGEGPIPVLFNDPVAKPALQSATELMQYLTERSLVAP</sequence>
<reference evidence="2" key="1">
    <citation type="journal article" date="2019" name="Int. J. Syst. Evol. Microbiol.">
        <title>The Global Catalogue of Microorganisms (GCM) 10K type strain sequencing project: providing services to taxonomists for standard genome sequencing and annotation.</title>
        <authorList>
            <consortium name="The Broad Institute Genomics Platform"/>
            <consortium name="The Broad Institute Genome Sequencing Center for Infectious Disease"/>
            <person name="Wu L."/>
            <person name="Ma J."/>
        </authorList>
    </citation>
    <scope>NUCLEOTIDE SEQUENCE [LARGE SCALE GENOMIC DNA]</scope>
    <source>
        <strain evidence="2">CCUG 55250</strain>
    </source>
</reference>
<comment type="caution">
    <text evidence="1">The sequence shown here is derived from an EMBL/GenBank/DDBJ whole genome shotgun (WGS) entry which is preliminary data.</text>
</comment>
<name>A0ABW0IKT2_9BACT</name>
<proteinExistence type="predicted"/>
<dbReference type="Proteomes" id="UP001596106">
    <property type="component" value="Unassembled WGS sequence"/>
</dbReference>
<dbReference type="RefSeq" id="WP_379848646.1">
    <property type="nucleotide sequence ID" value="NZ_JBHSMA010000008.1"/>
</dbReference>
<evidence type="ECO:0000313" key="1">
    <source>
        <dbReference type="EMBL" id="MFC5411757.1"/>
    </source>
</evidence>
<protein>
    <submittedName>
        <fullName evidence="1">Uncharacterized protein</fullName>
    </submittedName>
</protein>
<keyword evidence="2" id="KW-1185">Reference proteome</keyword>
<evidence type="ECO:0000313" key="2">
    <source>
        <dbReference type="Proteomes" id="UP001596106"/>
    </source>
</evidence>